<protein>
    <submittedName>
        <fullName evidence="2">Uncharacterized protein</fullName>
    </submittedName>
</protein>
<evidence type="ECO:0000256" key="1">
    <source>
        <dbReference type="SAM" id="MobiDB-lite"/>
    </source>
</evidence>
<accession>A0A6J4P111</accession>
<feature type="non-terminal residue" evidence="2">
    <location>
        <position position="1"/>
    </location>
</feature>
<gene>
    <name evidence="2" type="ORF">AVDCRST_MAG03-1359</name>
</gene>
<organism evidence="2">
    <name type="scientific">uncultured Rubrobacteraceae bacterium</name>
    <dbReference type="NCBI Taxonomy" id="349277"/>
    <lineage>
        <taxon>Bacteria</taxon>
        <taxon>Bacillati</taxon>
        <taxon>Actinomycetota</taxon>
        <taxon>Rubrobacteria</taxon>
        <taxon>Rubrobacterales</taxon>
        <taxon>Rubrobacteraceae</taxon>
        <taxon>environmental samples</taxon>
    </lineage>
</organism>
<feature type="region of interest" description="Disordered" evidence="1">
    <location>
        <begin position="1"/>
        <end position="47"/>
    </location>
</feature>
<dbReference type="EMBL" id="CADCUT010000076">
    <property type="protein sequence ID" value="CAA9403198.1"/>
    <property type="molecule type" value="Genomic_DNA"/>
</dbReference>
<name>A0A6J4P111_9ACTN</name>
<evidence type="ECO:0000313" key="2">
    <source>
        <dbReference type="EMBL" id="CAA9403198.1"/>
    </source>
</evidence>
<proteinExistence type="predicted"/>
<reference evidence="2" key="1">
    <citation type="submission" date="2020-02" db="EMBL/GenBank/DDBJ databases">
        <authorList>
            <person name="Meier V. D."/>
        </authorList>
    </citation>
    <scope>NUCLEOTIDE SEQUENCE</scope>
    <source>
        <strain evidence="2">AVDCRST_MAG03</strain>
    </source>
</reference>
<sequence>ARNSEVLLRDVRDGLGHQVQHARRQQPRSSIPPIIQRTHHPDAPESL</sequence>
<dbReference type="AlphaFoldDB" id="A0A6J4P111"/>
<feature type="non-terminal residue" evidence="2">
    <location>
        <position position="47"/>
    </location>
</feature>